<dbReference type="Proteomes" id="UP000327157">
    <property type="component" value="Unassembled WGS sequence"/>
</dbReference>
<dbReference type="AlphaFoldDB" id="A0A5N5HW36"/>
<accession>A0A5N5HW36</accession>
<dbReference type="EMBL" id="SMOL01000139">
    <property type="protein sequence ID" value="KAB2631829.1"/>
    <property type="molecule type" value="Genomic_DNA"/>
</dbReference>
<proteinExistence type="predicted"/>
<evidence type="ECO:0000313" key="2">
    <source>
        <dbReference type="Proteomes" id="UP000327157"/>
    </source>
</evidence>
<reference evidence="1 2" key="1">
    <citation type="submission" date="2019-09" db="EMBL/GenBank/DDBJ databases">
        <authorList>
            <person name="Ou C."/>
        </authorList>
    </citation>
    <scope>NUCLEOTIDE SEQUENCE [LARGE SCALE GENOMIC DNA]</scope>
    <source>
        <strain evidence="1">S2</strain>
        <tissue evidence="1">Leaf</tissue>
    </source>
</reference>
<gene>
    <name evidence="1" type="ORF">D8674_040533</name>
</gene>
<evidence type="ECO:0000313" key="1">
    <source>
        <dbReference type="EMBL" id="KAB2631829.1"/>
    </source>
</evidence>
<organism evidence="1 2">
    <name type="scientific">Pyrus ussuriensis x Pyrus communis</name>
    <dbReference type="NCBI Taxonomy" id="2448454"/>
    <lineage>
        <taxon>Eukaryota</taxon>
        <taxon>Viridiplantae</taxon>
        <taxon>Streptophyta</taxon>
        <taxon>Embryophyta</taxon>
        <taxon>Tracheophyta</taxon>
        <taxon>Spermatophyta</taxon>
        <taxon>Magnoliopsida</taxon>
        <taxon>eudicotyledons</taxon>
        <taxon>Gunneridae</taxon>
        <taxon>Pentapetalae</taxon>
        <taxon>rosids</taxon>
        <taxon>fabids</taxon>
        <taxon>Rosales</taxon>
        <taxon>Rosaceae</taxon>
        <taxon>Amygdaloideae</taxon>
        <taxon>Maleae</taxon>
        <taxon>Pyrus</taxon>
    </lineage>
</organism>
<comment type="caution">
    <text evidence="1">The sequence shown here is derived from an EMBL/GenBank/DDBJ whole genome shotgun (WGS) entry which is preliminary data.</text>
</comment>
<name>A0A5N5HW36_9ROSA</name>
<protein>
    <submittedName>
        <fullName evidence="1">Uncharacterized protein</fullName>
    </submittedName>
</protein>
<reference evidence="1 2" key="2">
    <citation type="submission" date="2019-11" db="EMBL/GenBank/DDBJ databases">
        <title>A de novo genome assembly of a pear dwarfing rootstock.</title>
        <authorList>
            <person name="Wang F."/>
            <person name="Wang J."/>
            <person name="Li S."/>
            <person name="Zhang Y."/>
            <person name="Fang M."/>
            <person name="Ma L."/>
            <person name="Zhao Y."/>
            <person name="Jiang S."/>
        </authorList>
    </citation>
    <scope>NUCLEOTIDE SEQUENCE [LARGE SCALE GENOMIC DNA]</scope>
    <source>
        <strain evidence="1">S2</strain>
        <tissue evidence="1">Leaf</tissue>
    </source>
</reference>
<sequence length="120" mass="13665">MVALSMPINSFVERLEKLYDTMFGLCLKKDKGILGQFAKIREIECAFEVRKELEHKESKWLISFSLRQIKCGLVLQCSFGKLVHCGQSFACPKQCMSLGSLLCLTLTSLFLAEHDLEMLK</sequence>
<keyword evidence="2" id="KW-1185">Reference proteome</keyword>